<feature type="non-terminal residue" evidence="2">
    <location>
        <position position="449"/>
    </location>
</feature>
<proteinExistence type="predicted"/>
<evidence type="ECO:0000313" key="2">
    <source>
        <dbReference type="EMBL" id="KAJ7753014.1"/>
    </source>
</evidence>
<sequence length="449" mass="48556">FLKVICDAKCHAIDSKGNKCRGGPLLKTKRHGSSRGHDHFIGCTGWKPNWQDHHLYKMIPDNVDANLIARGLAGQALTDDPAKDTPPCSAIIPPRTGLRKKHCSHAHIVNGVQVRGQIQNYACGATRNMWIPKDPSIRKVLIIHGPTPHNHPMPMLTKATFEIKDTYRSIIAANGVLGATVSKIDNAQSTKLLLNVGRVRTARRRAGTVSIPATQTPPIQPPALESPHVESNVQTAPNQSALDPTLEFIRNFDFSSAMAGADTPMQTSSLPSVSDPSLFEFTASNFDTPLPAAGPAIPTQASSISDPALFGFAMSDFNNPLPVEPNVLDEFMAYCQSAGIFFADPDTTSNVATGVADHFTSLPPPPPESPPAMQLPVEEFSEPGLSAPRSRRGPRNEGIDMANVISSTRTRAPSSRKRGPDEDIAGQSKKKSKLKRCCPRSLPVVYYFE</sequence>
<dbReference type="AlphaFoldDB" id="A0AAD7J099"/>
<feature type="compositionally biased region" description="Polar residues" evidence="1">
    <location>
        <begin position="404"/>
        <end position="413"/>
    </location>
</feature>
<keyword evidence="3" id="KW-1185">Reference proteome</keyword>
<organism evidence="2 3">
    <name type="scientific">Mycena metata</name>
    <dbReference type="NCBI Taxonomy" id="1033252"/>
    <lineage>
        <taxon>Eukaryota</taxon>
        <taxon>Fungi</taxon>
        <taxon>Dikarya</taxon>
        <taxon>Basidiomycota</taxon>
        <taxon>Agaricomycotina</taxon>
        <taxon>Agaricomycetes</taxon>
        <taxon>Agaricomycetidae</taxon>
        <taxon>Agaricales</taxon>
        <taxon>Marasmiineae</taxon>
        <taxon>Mycenaceae</taxon>
        <taxon>Mycena</taxon>
    </lineage>
</organism>
<accession>A0AAD7J099</accession>
<protein>
    <submittedName>
        <fullName evidence="2">Uncharacterized protein</fullName>
    </submittedName>
</protein>
<name>A0AAD7J099_9AGAR</name>
<gene>
    <name evidence="2" type="ORF">B0H16DRAFT_1836230</name>
</gene>
<feature type="region of interest" description="Disordered" evidence="1">
    <location>
        <begin position="382"/>
        <end position="436"/>
    </location>
</feature>
<evidence type="ECO:0000256" key="1">
    <source>
        <dbReference type="SAM" id="MobiDB-lite"/>
    </source>
</evidence>
<reference evidence="2" key="1">
    <citation type="submission" date="2023-03" db="EMBL/GenBank/DDBJ databases">
        <title>Massive genome expansion in bonnet fungi (Mycena s.s.) driven by repeated elements and novel gene families across ecological guilds.</title>
        <authorList>
            <consortium name="Lawrence Berkeley National Laboratory"/>
            <person name="Harder C.B."/>
            <person name="Miyauchi S."/>
            <person name="Viragh M."/>
            <person name="Kuo A."/>
            <person name="Thoen E."/>
            <person name="Andreopoulos B."/>
            <person name="Lu D."/>
            <person name="Skrede I."/>
            <person name="Drula E."/>
            <person name="Henrissat B."/>
            <person name="Morin E."/>
            <person name="Kohler A."/>
            <person name="Barry K."/>
            <person name="LaButti K."/>
            <person name="Morin E."/>
            <person name="Salamov A."/>
            <person name="Lipzen A."/>
            <person name="Mereny Z."/>
            <person name="Hegedus B."/>
            <person name="Baldrian P."/>
            <person name="Stursova M."/>
            <person name="Weitz H."/>
            <person name="Taylor A."/>
            <person name="Grigoriev I.V."/>
            <person name="Nagy L.G."/>
            <person name="Martin F."/>
            <person name="Kauserud H."/>
        </authorList>
    </citation>
    <scope>NUCLEOTIDE SEQUENCE</scope>
    <source>
        <strain evidence="2">CBHHK182m</strain>
    </source>
</reference>
<dbReference type="EMBL" id="JARKIB010000057">
    <property type="protein sequence ID" value="KAJ7753014.1"/>
    <property type="molecule type" value="Genomic_DNA"/>
</dbReference>
<evidence type="ECO:0000313" key="3">
    <source>
        <dbReference type="Proteomes" id="UP001215598"/>
    </source>
</evidence>
<dbReference type="Proteomes" id="UP001215598">
    <property type="component" value="Unassembled WGS sequence"/>
</dbReference>
<comment type="caution">
    <text evidence="2">The sequence shown here is derived from an EMBL/GenBank/DDBJ whole genome shotgun (WGS) entry which is preliminary data.</text>
</comment>